<comment type="subcellular location">
    <subcellularLocation>
        <location evidence="1">Membrane</location>
        <topology evidence="1">Multi-pass membrane protein</topology>
    </subcellularLocation>
</comment>
<evidence type="ECO:0000256" key="2">
    <source>
        <dbReference type="ARBA" id="ARBA00022692"/>
    </source>
</evidence>
<evidence type="ECO:0000256" key="7">
    <source>
        <dbReference type="SAM" id="Phobius"/>
    </source>
</evidence>
<reference evidence="9" key="1">
    <citation type="journal article" date="2020" name="Stud. Mycol.">
        <title>101 Dothideomycetes genomes: a test case for predicting lifestyles and emergence of pathogens.</title>
        <authorList>
            <person name="Haridas S."/>
            <person name="Albert R."/>
            <person name="Binder M."/>
            <person name="Bloem J."/>
            <person name="Labutti K."/>
            <person name="Salamov A."/>
            <person name="Andreopoulos B."/>
            <person name="Baker S."/>
            <person name="Barry K."/>
            <person name="Bills G."/>
            <person name="Bluhm B."/>
            <person name="Cannon C."/>
            <person name="Castanera R."/>
            <person name="Culley D."/>
            <person name="Daum C."/>
            <person name="Ezra D."/>
            <person name="Gonzalez J."/>
            <person name="Henrissat B."/>
            <person name="Kuo A."/>
            <person name="Liang C."/>
            <person name="Lipzen A."/>
            <person name="Lutzoni F."/>
            <person name="Magnuson J."/>
            <person name="Mondo S."/>
            <person name="Nolan M."/>
            <person name="Ohm R."/>
            <person name="Pangilinan J."/>
            <person name="Park H.-J."/>
            <person name="Ramirez L."/>
            <person name="Alfaro M."/>
            <person name="Sun H."/>
            <person name="Tritt A."/>
            <person name="Yoshinaga Y."/>
            <person name="Zwiers L.-H."/>
            <person name="Turgeon B."/>
            <person name="Goodwin S."/>
            <person name="Spatafora J."/>
            <person name="Crous P."/>
            <person name="Grigoriev I."/>
        </authorList>
    </citation>
    <scope>NUCLEOTIDE SEQUENCE</scope>
    <source>
        <strain evidence="9">CBS 269.34</strain>
    </source>
</reference>
<evidence type="ECO:0000256" key="5">
    <source>
        <dbReference type="ARBA" id="ARBA00038359"/>
    </source>
</evidence>
<feature type="domain" description="Rhodopsin" evidence="8">
    <location>
        <begin position="48"/>
        <end position="284"/>
    </location>
</feature>
<feature type="transmembrane region" description="Helical" evidence="7">
    <location>
        <begin position="185"/>
        <end position="208"/>
    </location>
</feature>
<keyword evidence="2 7" id="KW-0812">Transmembrane</keyword>
<sequence length="464" mass="51042">MAVDISHTPATTPPQGVTAEFEHPDSIAYQVIALSLPFTCTATVVVLLRMYTRIMIVRSPGLDDLTIVIGLLISWIFCALGIANIPYGYGIHLWDLYIPKIKPFLIIDLLGQDFYFVGTCFVKVSILLFYLRLNPDKTFRRVAFAIMSFDVVYSFVSIIVATFGCTPIAGGWDLLIKSKCVNKKAYYYVAAACNIVTDFATLGLPVRMCLRLNVSRRQRWLLLGLFGVGSFACIISIVRLVTMLPSLHSIDFTRYKVQVAGWAEVEINTGIICACLPTLKPLLNTVFPTHFAPSSGRTPASSSPSSNPSKRFRDKQIENFSLFSLRSLNAGTHQQLDGEGELGVTGEGRGGPAKLDDEEGEFGRVPSYVGWGRQTGRRVRARGQQRGDQGREKKGIKRKVGKKADGELELGQGEGDAQRSDSVQRIVKSGGVAKTTEYAIEIEEGVRLESTMEDTSRPHGSISI</sequence>
<feature type="transmembrane region" description="Helical" evidence="7">
    <location>
        <begin position="220"/>
        <end position="241"/>
    </location>
</feature>
<evidence type="ECO:0000313" key="9">
    <source>
        <dbReference type="EMBL" id="KAF2494858.1"/>
    </source>
</evidence>
<dbReference type="AlphaFoldDB" id="A0A6A6QQT6"/>
<feature type="transmembrane region" description="Helical" evidence="7">
    <location>
        <begin position="143"/>
        <end position="165"/>
    </location>
</feature>
<gene>
    <name evidence="9" type="ORF">BU16DRAFT_49782</name>
</gene>
<evidence type="ECO:0000256" key="6">
    <source>
        <dbReference type="SAM" id="MobiDB-lite"/>
    </source>
</evidence>
<keyword evidence="3 7" id="KW-1133">Transmembrane helix</keyword>
<feature type="compositionally biased region" description="Gly residues" evidence="6">
    <location>
        <begin position="341"/>
        <end position="351"/>
    </location>
</feature>
<dbReference type="OrthoDB" id="444631at2759"/>
<dbReference type="InterPro" id="IPR052337">
    <property type="entry name" value="SAT4-like"/>
</dbReference>
<evidence type="ECO:0000256" key="1">
    <source>
        <dbReference type="ARBA" id="ARBA00004141"/>
    </source>
</evidence>
<keyword evidence="4 7" id="KW-0472">Membrane</keyword>
<feature type="transmembrane region" description="Helical" evidence="7">
    <location>
        <begin position="27"/>
        <end position="48"/>
    </location>
</feature>
<dbReference type="PANTHER" id="PTHR33048:SF47">
    <property type="entry name" value="INTEGRAL MEMBRANE PROTEIN-RELATED"/>
    <property type="match status" value="1"/>
</dbReference>
<dbReference type="InterPro" id="IPR049326">
    <property type="entry name" value="Rhodopsin_dom_fungi"/>
</dbReference>
<organism evidence="9 10">
    <name type="scientific">Lophium mytilinum</name>
    <dbReference type="NCBI Taxonomy" id="390894"/>
    <lineage>
        <taxon>Eukaryota</taxon>
        <taxon>Fungi</taxon>
        <taxon>Dikarya</taxon>
        <taxon>Ascomycota</taxon>
        <taxon>Pezizomycotina</taxon>
        <taxon>Dothideomycetes</taxon>
        <taxon>Pleosporomycetidae</taxon>
        <taxon>Mytilinidiales</taxon>
        <taxon>Mytilinidiaceae</taxon>
        <taxon>Lophium</taxon>
    </lineage>
</organism>
<dbReference type="Pfam" id="PF20684">
    <property type="entry name" value="Fung_rhodopsin"/>
    <property type="match status" value="1"/>
</dbReference>
<accession>A0A6A6QQT6</accession>
<dbReference type="EMBL" id="MU004190">
    <property type="protein sequence ID" value="KAF2494858.1"/>
    <property type="molecule type" value="Genomic_DNA"/>
</dbReference>
<evidence type="ECO:0000256" key="4">
    <source>
        <dbReference type="ARBA" id="ARBA00023136"/>
    </source>
</evidence>
<name>A0A6A6QQT6_9PEZI</name>
<dbReference type="PANTHER" id="PTHR33048">
    <property type="entry name" value="PTH11-LIKE INTEGRAL MEMBRANE PROTEIN (AFU_ORTHOLOGUE AFUA_5G11245)"/>
    <property type="match status" value="1"/>
</dbReference>
<comment type="similarity">
    <text evidence="5">Belongs to the SAT4 family.</text>
</comment>
<feature type="region of interest" description="Disordered" evidence="6">
    <location>
        <begin position="336"/>
        <end position="430"/>
    </location>
</feature>
<evidence type="ECO:0000259" key="8">
    <source>
        <dbReference type="Pfam" id="PF20684"/>
    </source>
</evidence>
<proteinExistence type="inferred from homology"/>
<feature type="transmembrane region" description="Helical" evidence="7">
    <location>
        <begin position="114"/>
        <end position="131"/>
    </location>
</feature>
<feature type="transmembrane region" description="Helical" evidence="7">
    <location>
        <begin position="69"/>
        <end position="94"/>
    </location>
</feature>
<evidence type="ECO:0000313" key="10">
    <source>
        <dbReference type="Proteomes" id="UP000799750"/>
    </source>
</evidence>
<keyword evidence="10" id="KW-1185">Reference proteome</keyword>
<dbReference type="Proteomes" id="UP000799750">
    <property type="component" value="Unassembled WGS sequence"/>
</dbReference>
<protein>
    <recommendedName>
        <fullName evidence="8">Rhodopsin domain-containing protein</fullName>
    </recommendedName>
</protein>
<dbReference type="GO" id="GO:0016020">
    <property type="term" value="C:membrane"/>
    <property type="evidence" value="ECO:0007669"/>
    <property type="project" value="UniProtKB-SubCell"/>
</dbReference>
<evidence type="ECO:0000256" key="3">
    <source>
        <dbReference type="ARBA" id="ARBA00022989"/>
    </source>
</evidence>